<gene>
    <name evidence="2" type="ORF">ENSA7_55330</name>
</gene>
<dbReference type="PROSITE" id="PS51186">
    <property type="entry name" value="GNAT"/>
    <property type="match status" value="1"/>
</dbReference>
<evidence type="ECO:0000259" key="1">
    <source>
        <dbReference type="PROSITE" id="PS51186"/>
    </source>
</evidence>
<dbReference type="AlphaFoldDB" id="A0A2S9YC64"/>
<dbReference type="Gene3D" id="3.40.630.30">
    <property type="match status" value="1"/>
</dbReference>
<dbReference type="EMBL" id="PVNL01000111">
    <property type="protein sequence ID" value="PRQ02704.1"/>
    <property type="molecule type" value="Genomic_DNA"/>
</dbReference>
<reference evidence="2 3" key="1">
    <citation type="submission" date="2018-03" db="EMBL/GenBank/DDBJ databases">
        <title>Draft Genome Sequences of the Obligatory Marine Myxobacteria Enhygromyxa salina SWB007.</title>
        <authorList>
            <person name="Poehlein A."/>
            <person name="Moghaddam J.A."/>
            <person name="Harms H."/>
            <person name="Alanjari M."/>
            <person name="Koenig G.M."/>
            <person name="Daniel R."/>
            <person name="Schaeberle T.F."/>
        </authorList>
    </citation>
    <scope>NUCLEOTIDE SEQUENCE [LARGE SCALE GENOMIC DNA]</scope>
    <source>
        <strain evidence="2 3">SWB007</strain>
    </source>
</reference>
<dbReference type="Pfam" id="PF00583">
    <property type="entry name" value="Acetyltransf_1"/>
    <property type="match status" value="1"/>
</dbReference>
<organism evidence="2 3">
    <name type="scientific">Enhygromyxa salina</name>
    <dbReference type="NCBI Taxonomy" id="215803"/>
    <lineage>
        <taxon>Bacteria</taxon>
        <taxon>Pseudomonadati</taxon>
        <taxon>Myxococcota</taxon>
        <taxon>Polyangia</taxon>
        <taxon>Nannocystales</taxon>
        <taxon>Nannocystaceae</taxon>
        <taxon>Enhygromyxa</taxon>
    </lineage>
</organism>
<proteinExistence type="predicted"/>
<dbReference type="RefSeq" id="WP_181234186.1">
    <property type="nucleotide sequence ID" value="NZ_PVNL01000111.1"/>
</dbReference>
<dbReference type="InterPro" id="IPR000182">
    <property type="entry name" value="GNAT_dom"/>
</dbReference>
<dbReference type="GO" id="GO:0016747">
    <property type="term" value="F:acyltransferase activity, transferring groups other than amino-acyl groups"/>
    <property type="evidence" value="ECO:0007669"/>
    <property type="project" value="InterPro"/>
</dbReference>
<evidence type="ECO:0000313" key="2">
    <source>
        <dbReference type="EMBL" id="PRQ02704.1"/>
    </source>
</evidence>
<dbReference type="SUPFAM" id="SSF55729">
    <property type="entry name" value="Acyl-CoA N-acyltransferases (Nat)"/>
    <property type="match status" value="1"/>
</dbReference>
<dbReference type="Proteomes" id="UP000238823">
    <property type="component" value="Unassembled WGS sequence"/>
</dbReference>
<name>A0A2S9YC64_9BACT</name>
<comment type="caution">
    <text evidence="2">The sequence shown here is derived from an EMBL/GenBank/DDBJ whole genome shotgun (WGS) entry which is preliminary data.</text>
</comment>
<feature type="domain" description="N-acetyltransferase" evidence="1">
    <location>
        <begin position="17"/>
        <end position="174"/>
    </location>
</feature>
<sequence length="466" mass="50491">MRWPEPTFVERALQLPPEIRACGLARGDIPTLIELLAAWYPSLAAAEDQTLLTSAIYETQAALVGEEQDVLARPLHVLLFKAQGEAAPVGYLAVEYEPINRSMLGRMSVVDPRFRGRGLGGALVEASVVIARAMGVQMIYGLVELDNKAQCAGLERAGHLLCGIAPDSDSKPLDAASTCHVPEAVYVNLLLPADELVWPKPAALRPSTAALMQLLFEHDDTRSAPPPLAMTPLPRLSASAAARCAARPPGTWPDIRWLADELGLPQGLTPRPLARADVPRLIAALPGLNPELEHDPDHHMLDPTFYAERVAFAGEDAVIANRPVYAWVIEREGEIVGFHHATFDVERSTFTAKLSTLASPRDPEVQTSLPRWIALVGPWLEVETLLCWTDLRELSGQLACERSGLRLFGFLPASDRTATAPGVVRHGFLAIYGVSLVPPERAYVPARATMTPRVATLADFVLGSPA</sequence>
<dbReference type="CDD" id="cd04301">
    <property type="entry name" value="NAT_SF"/>
    <property type="match status" value="1"/>
</dbReference>
<protein>
    <submittedName>
        <fullName evidence="2">Acetyltransferase (GNAT) family protein</fullName>
    </submittedName>
</protein>
<dbReference type="InterPro" id="IPR016181">
    <property type="entry name" value="Acyl_CoA_acyltransferase"/>
</dbReference>
<accession>A0A2S9YC64</accession>
<keyword evidence="2" id="KW-0808">Transferase</keyword>
<evidence type="ECO:0000313" key="3">
    <source>
        <dbReference type="Proteomes" id="UP000238823"/>
    </source>
</evidence>